<evidence type="ECO:0000313" key="2">
    <source>
        <dbReference type="EMBL" id="GFC95339.1"/>
    </source>
</evidence>
<gene>
    <name evidence="2" type="ORF">Tci_867309</name>
</gene>
<accession>A0A699SCF3</accession>
<dbReference type="InterPro" id="IPR000477">
    <property type="entry name" value="RT_dom"/>
</dbReference>
<dbReference type="Pfam" id="PF00078">
    <property type="entry name" value="RVT_1"/>
    <property type="match status" value="1"/>
</dbReference>
<feature type="non-terminal residue" evidence="2">
    <location>
        <position position="242"/>
    </location>
</feature>
<dbReference type="AlphaFoldDB" id="A0A699SCF3"/>
<sequence length="242" mass="27339">HDAVLLEERFLKQKAKVNWLSDGDSNTSYFHKSVKSQISRSRIDIITDSEGVTYQNDNVANVFVSHYLVFLGQPGTVVDLDTTNLFCDVLDSVAANDMIREVSETEIKDAMFSMGKYTAAFFKDSWGIIAKYVVLAIREFFVNGKLLKELNHTIIALIPKVDSPTRVNDFRPISCCNVLFKCISKIIANRIKDCLKVLVSPNQSAFVPGRNITNNILLTQELMHNYHLDRGPSRCAFKVDIQ</sequence>
<comment type="caution">
    <text evidence="2">The sequence shown here is derived from an EMBL/GenBank/DDBJ whole genome shotgun (WGS) entry which is preliminary data.</text>
</comment>
<evidence type="ECO:0000259" key="1">
    <source>
        <dbReference type="Pfam" id="PF00078"/>
    </source>
</evidence>
<dbReference type="EMBL" id="BKCJ011153914">
    <property type="protein sequence ID" value="GFC95339.1"/>
    <property type="molecule type" value="Genomic_DNA"/>
</dbReference>
<name>A0A699SCF3_TANCI</name>
<protein>
    <recommendedName>
        <fullName evidence="1">Reverse transcriptase domain-containing protein</fullName>
    </recommendedName>
</protein>
<feature type="non-terminal residue" evidence="2">
    <location>
        <position position="1"/>
    </location>
</feature>
<reference evidence="2" key="1">
    <citation type="journal article" date="2019" name="Sci. Rep.">
        <title>Draft genome of Tanacetum cinerariifolium, the natural source of mosquito coil.</title>
        <authorList>
            <person name="Yamashiro T."/>
            <person name="Shiraishi A."/>
            <person name="Satake H."/>
            <person name="Nakayama K."/>
        </authorList>
    </citation>
    <scope>NUCLEOTIDE SEQUENCE</scope>
</reference>
<dbReference type="InterPro" id="IPR052343">
    <property type="entry name" value="Retrotransposon-Effector_Assoc"/>
</dbReference>
<organism evidence="2">
    <name type="scientific">Tanacetum cinerariifolium</name>
    <name type="common">Dalmatian daisy</name>
    <name type="synonym">Chrysanthemum cinerariifolium</name>
    <dbReference type="NCBI Taxonomy" id="118510"/>
    <lineage>
        <taxon>Eukaryota</taxon>
        <taxon>Viridiplantae</taxon>
        <taxon>Streptophyta</taxon>
        <taxon>Embryophyta</taxon>
        <taxon>Tracheophyta</taxon>
        <taxon>Spermatophyta</taxon>
        <taxon>Magnoliopsida</taxon>
        <taxon>eudicotyledons</taxon>
        <taxon>Gunneridae</taxon>
        <taxon>Pentapetalae</taxon>
        <taxon>asterids</taxon>
        <taxon>campanulids</taxon>
        <taxon>Asterales</taxon>
        <taxon>Asteraceae</taxon>
        <taxon>Asteroideae</taxon>
        <taxon>Anthemideae</taxon>
        <taxon>Anthemidinae</taxon>
        <taxon>Tanacetum</taxon>
    </lineage>
</organism>
<dbReference type="PANTHER" id="PTHR46890:SF48">
    <property type="entry name" value="RNA-DIRECTED DNA POLYMERASE"/>
    <property type="match status" value="1"/>
</dbReference>
<dbReference type="PANTHER" id="PTHR46890">
    <property type="entry name" value="NON-LTR RETROLELEMENT REVERSE TRANSCRIPTASE-LIKE PROTEIN-RELATED"/>
    <property type="match status" value="1"/>
</dbReference>
<proteinExistence type="predicted"/>
<feature type="domain" description="Reverse transcriptase" evidence="1">
    <location>
        <begin position="158"/>
        <end position="241"/>
    </location>
</feature>